<reference evidence="1 2" key="1">
    <citation type="submission" date="2016-11" db="EMBL/GenBank/DDBJ databases">
        <authorList>
            <person name="Jaros S."/>
            <person name="Januszkiewicz K."/>
            <person name="Wedrychowicz H."/>
        </authorList>
    </citation>
    <scope>NUCLEOTIDE SEQUENCE [LARGE SCALE GENOMIC DNA]</scope>
    <source>
        <strain evidence="1 2">DSM 17477</strain>
    </source>
</reference>
<dbReference type="AlphaFoldDB" id="A0A1M6F6X1"/>
<proteinExistence type="predicted"/>
<organism evidence="1 2">
    <name type="scientific">Dethiosulfatibacter aminovorans DSM 17477</name>
    <dbReference type="NCBI Taxonomy" id="1121476"/>
    <lineage>
        <taxon>Bacteria</taxon>
        <taxon>Bacillati</taxon>
        <taxon>Bacillota</taxon>
        <taxon>Tissierellia</taxon>
        <taxon>Dethiosulfatibacter</taxon>
    </lineage>
</organism>
<dbReference type="RefSeq" id="WP_073048843.1">
    <property type="nucleotide sequence ID" value="NZ_FQZL01000008.1"/>
</dbReference>
<protein>
    <submittedName>
        <fullName evidence="1">Uncharacterized protein</fullName>
    </submittedName>
</protein>
<accession>A0A1M6F6X1</accession>
<gene>
    <name evidence="1" type="ORF">SAMN02745751_01374</name>
</gene>
<dbReference type="STRING" id="1121476.SAMN02745751_01374"/>
<sequence length="244" mass="27066">MKINSKTLLISFVLILVVGIAGAKLTGVWITESTKEPVKFSEGEFEGQYDPEDIRGSYTFCDIEDAFGIKAELIAEAFNIKTDDPCSVKAKDLETVFGYLDEDTEIGTGAIKMFVAFYTGLPYGDIEYLPSTAVDVLKREGKWTTEMESLLEGHVIDVDSGESVVIEGTEEHSEETSDSNDEVVMEVKGNTTFADVISWGIEKERIEEIVGFEIENVNLSIRDACEENNVLFSEVKSIINELLE</sequence>
<dbReference type="Proteomes" id="UP000184052">
    <property type="component" value="Unassembled WGS sequence"/>
</dbReference>
<name>A0A1M6F6X1_9FIRM</name>
<dbReference type="EMBL" id="FQZL01000008">
    <property type="protein sequence ID" value="SHI93420.1"/>
    <property type="molecule type" value="Genomic_DNA"/>
</dbReference>
<dbReference type="OrthoDB" id="368416at2"/>
<evidence type="ECO:0000313" key="2">
    <source>
        <dbReference type="Proteomes" id="UP000184052"/>
    </source>
</evidence>
<evidence type="ECO:0000313" key="1">
    <source>
        <dbReference type="EMBL" id="SHI93420.1"/>
    </source>
</evidence>
<keyword evidence="2" id="KW-1185">Reference proteome</keyword>